<accession>A0A0H2QB85</accession>
<comment type="similarity">
    <text evidence="1 4">Belongs to the glycerate kinase type-1 family.</text>
</comment>
<dbReference type="Gene3D" id="3.90.1510.10">
    <property type="entry name" value="Glycerate kinase, domain 2"/>
    <property type="match status" value="1"/>
</dbReference>
<dbReference type="InterPro" id="IPR036129">
    <property type="entry name" value="Glycerate_kinase_sf"/>
</dbReference>
<evidence type="ECO:0000256" key="4">
    <source>
        <dbReference type="PIRNR" id="PIRNR006078"/>
    </source>
</evidence>
<evidence type="ECO:0000256" key="3">
    <source>
        <dbReference type="ARBA" id="ARBA00022777"/>
    </source>
</evidence>
<dbReference type="Pfam" id="PF02595">
    <property type="entry name" value="Gly_kinase"/>
    <property type="match status" value="1"/>
</dbReference>
<dbReference type="GO" id="GO:0031388">
    <property type="term" value="P:organic acid phosphorylation"/>
    <property type="evidence" value="ECO:0007669"/>
    <property type="project" value="UniProtKB-UniRule"/>
</dbReference>
<name>A0A0H2QB85_9ENTE</name>
<dbReference type="NCBIfam" id="TIGR00045">
    <property type="entry name" value="glycerate kinase"/>
    <property type="match status" value="1"/>
</dbReference>
<evidence type="ECO:0000256" key="1">
    <source>
        <dbReference type="ARBA" id="ARBA00006284"/>
    </source>
</evidence>
<dbReference type="Gene3D" id="3.40.50.10350">
    <property type="entry name" value="Glycerate kinase, domain 1"/>
    <property type="match status" value="1"/>
</dbReference>
<reference evidence="6" key="1">
    <citation type="submission" date="2017-04" db="EMBL/GenBank/DDBJ databases">
        <title>Function of individual gut microbiota members based on whole genome sequencing of pure cultures obtained from chicken caecum.</title>
        <authorList>
            <person name="Medvecky M."/>
            <person name="Cejkova D."/>
            <person name="Polansky O."/>
            <person name="Karasova D."/>
            <person name="Kubasova T."/>
            <person name="Cizek A."/>
            <person name="Rychlik I."/>
        </authorList>
    </citation>
    <scope>NUCLEOTIDE SEQUENCE [LARGE SCALE GENOMIC DNA]</scope>
    <source>
        <strain evidence="6">An144</strain>
    </source>
</reference>
<comment type="caution">
    <text evidence="5">The sequence shown here is derived from an EMBL/GenBank/DDBJ whole genome shotgun (WGS) entry which is preliminary data.</text>
</comment>
<dbReference type="GeneID" id="60872910"/>
<evidence type="ECO:0000256" key="2">
    <source>
        <dbReference type="ARBA" id="ARBA00022679"/>
    </source>
</evidence>
<evidence type="ECO:0000313" key="6">
    <source>
        <dbReference type="Proteomes" id="UP000196074"/>
    </source>
</evidence>
<dbReference type="PANTHER" id="PTHR21599">
    <property type="entry name" value="GLYCERATE KINASE"/>
    <property type="match status" value="1"/>
</dbReference>
<keyword evidence="2 4" id="KW-0808">Transferase</keyword>
<protein>
    <submittedName>
        <fullName evidence="5">Glycerate kinase</fullName>
    </submittedName>
</protein>
<proteinExistence type="inferred from homology"/>
<dbReference type="Proteomes" id="UP000196074">
    <property type="component" value="Unassembled WGS sequence"/>
</dbReference>
<dbReference type="GO" id="GO:0008887">
    <property type="term" value="F:glycerate kinase activity"/>
    <property type="evidence" value="ECO:0007669"/>
    <property type="project" value="UniProtKB-UniRule"/>
</dbReference>
<dbReference type="InterPro" id="IPR004381">
    <property type="entry name" value="Glycerate_kinase"/>
</dbReference>
<dbReference type="InterPro" id="IPR018193">
    <property type="entry name" value="Glyc_kinase_flavodox-like_fold"/>
</dbReference>
<dbReference type="EMBL" id="NFLC01000019">
    <property type="protein sequence ID" value="OUQ09626.1"/>
    <property type="molecule type" value="Genomic_DNA"/>
</dbReference>
<dbReference type="RefSeq" id="WP_016250485.1">
    <property type="nucleotide sequence ID" value="NZ_AP035890.1"/>
</dbReference>
<evidence type="ECO:0000313" key="5">
    <source>
        <dbReference type="EMBL" id="OUQ09626.1"/>
    </source>
</evidence>
<gene>
    <name evidence="5" type="ORF">B5E88_09255</name>
</gene>
<keyword evidence="3 4" id="KW-0418">Kinase</keyword>
<dbReference type="SUPFAM" id="SSF110738">
    <property type="entry name" value="Glycerate kinase I"/>
    <property type="match status" value="1"/>
</dbReference>
<organism evidence="5 6">
    <name type="scientific">Enterococcus cecorum</name>
    <dbReference type="NCBI Taxonomy" id="44008"/>
    <lineage>
        <taxon>Bacteria</taxon>
        <taxon>Bacillati</taxon>
        <taxon>Bacillota</taxon>
        <taxon>Bacilli</taxon>
        <taxon>Lactobacillales</taxon>
        <taxon>Enterococcaceae</taxon>
        <taxon>Enterococcus</taxon>
    </lineage>
</organism>
<dbReference type="PANTHER" id="PTHR21599:SF0">
    <property type="entry name" value="GLYCERATE KINASE"/>
    <property type="match status" value="1"/>
</dbReference>
<dbReference type="PIRSF" id="PIRSF006078">
    <property type="entry name" value="GlxK"/>
    <property type="match status" value="1"/>
</dbReference>
<dbReference type="InterPro" id="IPR018197">
    <property type="entry name" value="Glycerate_kinase_RE-like"/>
</dbReference>
<dbReference type="AlphaFoldDB" id="A0A0H2QB85"/>
<sequence length="362" mass="38002">MVKKVVVAIDSYKGCATSAELNAAVKQGIAQYNPQISVTCQAIADGGEGSMQAIYEALGGEFIQVATVDLLNRPITANYLLSQDIAVIEVAEVVGIDKITPSMDTIQRASTFGLAALLLDALKRKVREIIICLGGSGTSDGGMGLLAGLGVKGADLMAFSQLDFSEMADFSQVQLTILSDVTNPYAGRSGFSMIFGPQKGGNPTYLSQQAQQAQKIVDFLKQTKGIDLQQIPGTGAAGGLGGALVILGGQITPGFQKISELTQLATHIAGADLVITGEGKMDAQTAFGKVPFGVAQIAKQYQVPTIALCGALGEDLGQMSEVLLASFSIHSQLVPLAQAMDKDYTLTQITRQAQMVCRVFFR</sequence>